<dbReference type="PROSITE" id="PS51782">
    <property type="entry name" value="LYSM"/>
    <property type="match status" value="1"/>
</dbReference>
<evidence type="ECO:0000259" key="2">
    <source>
        <dbReference type="PROSITE" id="PS51782"/>
    </source>
</evidence>
<name>A0AAN5D0W0_9BILA</name>
<dbReference type="InterPro" id="IPR036779">
    <property type="entry name" value="LysM_dom_sf"/>
</dbReference>
<dbReference type="SMART" id="SM00257">
    <property type="entry name" value="LysM"/>
    <property type="match status" value="1"/>
</dbReference>
<keyword evidence="1" id="KW-0472">Membrane</keyword>
<reference evidence="4" key="1">
    <citation type="submission" date="2022-10" db="EMBL/GenBank/DDBJ databases">
        <title>Genome assembly of Pristionchus species.</title>
        <authorList>
            <person name="Yoshida K."/>
            <person name="Sommer R.J."/>
        </authorList>
    </citation>
    <scope>NUCLEOTIDE SEQUENCE [LARGE SCALE GENOMIC DNA]</scope>
    <source>
        <strain evidence="4">RS5460</strain>
    </source>
</reference>
<feature type="transmembrane region" description="Helical" evidence="1">
    <location>
        <begin position="157"/>
        <end position="178"/>
    </location>
</feature>
<evidence type="ECO:0000313" key="3">
    <source>
        <dbReference type="EMBL" id="GMR53587.1"/>
    </source>
</evidence>
<feature type="domain" description="LysM" evidence="2">
    <location>
        <begin position="28"/>
        <end position="72"/>
    </location>
</feature>
<accession>A0AAN5D0W0</accession>
<dbReference type="EMBL" id="BTRK01000005">
    <property type="protein sequence ID" value="GMR53587.1"/>
    <property type="molecule type" value="Genomic_DNA"/>
</dbReference>
<dbReference type="InterPro" id="IPR018392">
    <property type="entry name" value="LysM"/>
</dbReference>
<dbReference type="Pfam" id="PF01476">
    <property type="entry name" value="LysM"/>
    <property type="match status" value="1"/>
</dbReference>
<dbReference type="Gene3D" id="3.10.350.10">
    <property type="entry name" value="LysM domain"/>
    <property type="match status" value="1"/>
</dbReference>
<organism evidence="3 4">
    <name type="scientific">Pristionchus mayeri</name>
    <dbReference type="NCBI Taxonomy" id="1317129"/>
    <lineage>
        <taxon>Eukaryota</taxon>
        <taxon>Metazoa</taxon>
        <taxon>Ecdysozoa</taxon>
        <taxon>Nematoda</taxon>
        <taxon>Chromadorea</taxon>
        <taxon>Rhabditida</taxon>
        <taxon>Rhabditina</taxon>
        <taxon>Diplogasteromorpha</taxon>
        <taxon>Diplogasteroidea</taxon>
        <taxon>Neodiplogasteridae</taxon>
        <taxon>Pristionchus</taxon>
    </lineage>
</organism>
<dbReference type="AlphaFoldDB" id="A0AAN5D0W0"/>
<dbReference type="SUPFAM" id="SSF54106">
    <property type="entry name" value="LysM domain"/>
    <property type="match status" value="1"/>
</dbReference>
<keyword evidence="1" id="KW-0812">Transmembrane</keyword>
<comment type="caution">
    <text evidence="3">The sequence shown here is derived from an EMBL/GenBank/DDBJ whole genome shotgun (WGS) entry which is preliminary data.</text>
</comment>
<dbReference type="InterPro" id="IPR045030">
    <property type="entry name" value="LYSM1-4"/>
</dbReference>
<dbReference type="Proteomes" id="UP001328107">
    <property type="component" value="Unassembled WGS sequence"/>
</dbReference>
<protein>
    <recommendedName>
        <fullName evidence="2">LysM domain-containing protein</fullName>
    </recommendedName>
</protein>
<feature type="non-terminal residue" evidence="3">
    <location>
        <position position="200"/>
    </location>
</feature>
<evidence type="ECO:0000256" key="1">
    <source>
        <dbReference type="SAM" id="Phobius"/>
    </source>
</evidence>
<keyword evidence="4" id="KW-1185">Reference proteome</keyword>
<evidence type="ECO:0000313" key="4">
    <source>
        <dbReference type="Proteomes" id="UP001328107"/>
    </source>
</evidence>
<gene>
    <name evidence="3" type="ORF">PMAYCL1PPCAC_23782</name>
</gene>
<dbReference type="PANTHER" id="PTHR20932">
    <property type="entry name" value="LYSM AND PUTATIVE PEPTIDOGLYCAN-BINDING DOMAIN-CONTAINING PROTEIN"/>
    <property type="match status" value="1"/>
</dbReference>
<dbReference type="PANTHER" id="PTHR20932:SF13">
    <property type="entry name" value="LD36653P"/>
    <property type="match status" value="1"/>
</dbReference>
<sequence>MEEPLELMQRGRVRERSAESSVTERTFIERKIKPGDTLNKIALQYSVNVADLKRMNNLLSDEQFFNGRSTVKIPMSKLRHALRLGIENESDGEENEEINVDERQRLLDSNDSNVEHLFNKTDATIAQVRESLREGSSTPGSFHFLDARPPQPTHTPIWLLLLGVLLVFVILPLFITIYEETEEIIPNHTHYHNGIPHQRN</sequence>
<proteinExistence type="predicted"/>
<dbReference type="CDD" id="cd00118">
    <property type="entry name" value="LysM"/>
    <property type="match status" value="1"/>
</dbReference>
<keyword evidence="1" id="KW-1133">Transmembrane helix</keyword>